<keyword evidence="2" id="KW-1185">Reference proteome</keyword>
<dbReference type="Proteomes" id="UP000324222">
    <property type="component" value="Unassembled WGS sequence"/>
</dbReference>
<dbReference type="EMBL" id="VSRR010006232">
    <property type="protein sequence ID" value="MPC44334.1"/>
    <property type="molecule type" value="Genomic_DNA"/>
</dbReference>
<reference evidence="1 2" key="1">
    <citation type="submission" date="2019-05" db="EMBL/GenBank/DDBJ databases">
        <title>Another draft genome of Portunus trituberculatus and its Hox gene families provides insights of decapod evolution.</title>
        <authorList>
            <person name="Jeong J.-H."/>
            <person name="Song I."/>
            <person name="Kim S."/>
            <person name="Choi T."/>
            <person name="Kim D."/>
            <person name="Ryu S."/>
            <person name="Kim W."/>
        </authorList>
    </citation>
    <scope>NUCLEOTIDE SEQUENCE [LARGE SCALE GENOMIC DNA]</scope>
    <source>
        <tissue evidence="1">Muscle</tissue>
    </source>
</reference>
<dbReference type="AlphaFoldDB" id="A0A5B7FIQ9"/>
<gene>
    <name evidence="1" type="ORF">E2C01_038007</name>
</gene>
<name>A0A5B7FIQ9_PORTR</name>
<protein>
    <submittedName>
        <fullName evidence="1">Uncharacterized protein</fullName>
    </submittedName>
</protein>
<accession>A0A5B7FIQ9</accession>
<evidence type="ECO:0000313" key="2">
    <source>
        <dbReference type="Proteomes" id="UP000324222"/>
    </source>
</evidence>
<sequence length="94" mass="10565">MDTYYINCIPHIEDNYQCRAVKTVIKLNVLSDSMSNFGTHSCSCGATGVRRRGQYLPLRFRNTPPIVSRDGWWMGCRGLQSASSSAIWGETMTV</sequence>
<evidence type="ECO:0000313" key="1">
    <source>
        <dbReference type="EMBL" id="MPC44334.1"/>
    </source>
</evidence>
<comment type="caution">
    <text evidence="1">The sequence shown here is derived from an EMBL/GenBank/DDBJ whole genome shotgun (WGS) entry which is preliminary data.</text>
</comment>
<organism evidence="1 2">
    <name type="scientific">Portunus trituberculatus</name>
    <name type="common">Swimming crab</name>
    <name type="synonym">Neptunus trituberculatus</name>
    <dbReference type="NCBI Taxonomy" id="210409"/>
    <lineage>
        <taxon>Eukaryota</taxon>
        <taxon>Metazoa</taxon>
        <taxon>Ecdysozoa</taxon>
        <taxon>Arthropoda</taxon>
        <taxon>Crustacea</taxon>
        <taxon>Multicrustacea</taxon>
        <taxon>Malacostraca</taxon>
        <taxon>Eumalacostraca</taxon>
        <taxon>Eucarida</taxon>
        <taxon>Decapoda</taxon>
        <taxon>Pleocyemata</taxon>
        <taxon>Brachyura</taxon>
        <taxon>Eubrachyura</taxon>
        <taxon>Portunoidea</taxon>
        <taxon>Portunidae</taxon>
        <taxon>Portuninae</taxon>
        <taxon>Portunus</taxon>
    </lineage>
</organism>
<proteinExistence type="predicted"/>